<dbReference type="PANTHER" id="PTHR33116:SF78">
    <property type="entry name" value="OS12G0587133 PROTEIN"/>
    <property type="match status" value="1"/>
</dbReference>
<dbReference type="AlphaFoldDB" id="A0A392LXK8"/>
<proteinExistence type="predicted"/>
<organism evidence="1 2">
    <name type="scientific">Trifolium medium</name>
    <dbReference type="NCBI Taxonomy" id="97028"/>
    <lineage>
        <taxon>Eukaryota</taxon>
        <taxon>Viridiplantae</taxon>
        <taxon>Streptophyta</taxon>
        <taxon>Embryophyta</taxon>
        <taxon>Tracheophyta</taxon>
        <taxon>Spermatophyta</taxon>
        <taxon>Magnoliopsida</taxon>
        <taxon>eudicotyledons</taxon>
        <taxon>Gunneridae</taxon>
        <taxon>Pentapetalae</taxon>
        <taxon>rosids</taxon>
        <taxon>fabids</taxon>
        <taxon>Fabales</taxon>
        <taxon>Fabaceae</taxon>
        <taxon>Papilionoideae</taxon>
        <taxon>50 kb inversion clade</taxon>
        <taxon>NPAAA clade</taxon>
        <taxon>Hologalegina</taxon>
        <taxon>IRL clade</taxon>
        <taxon>Trifolieae</taxon>
        <taxon>Trifolium</taxon>
    </lineage>
</organism>
<reference evidence="1 2" key="1">
    <citation type="journal article" date="2018" name="Front. Plant Sci.">
        <title>Red Clover (Trifolium pratense) and Zigzag Clover (T. medium) - A Picture of Genomic Similarities and Differences.</title>
        <authorList>
            <person name="Dluhosova J."/>
            <person name="Istvanek J."/>
            <person name="Nedelnik J."/>
            <person name="Repkova J."/>
        </authorList>
    </citation>
    <scope>NUCLEOTIDE SEQUENCE [LARGE SCALE GENOMIC DNA]</scope>
    <source>
        <strain evidence="2">cv. 10/8</strain>
        <tissue evidence="1">Leaf</tissue>
    </source>
</reference>
<evidence type="ECO:0000313" key="2">
    <source>
        <dbReference type="Proteomes" id="UP000265520"/>
    </source>
</evidence>
<evidence type="ECO:0000313" key="1">
    <source>
        <dbReference type="EMBL" id="MCH79697.1"/>
    </source>
</evidence>
<dbReference type="PANTHER" id="PTHR33116">
    <property type="entry name" value="REVERSE TRANSCRIPTASE ZINC-BINDING DOMAIN-CONTAINING PROTEIN-RELATED-RELATED"/>
    <property type="match status" value="1"/>
</dbReference>
<accession>A0A392LXK8</accession>
<gene>
    <name evidence="1" type="ORF">A2U01_0000451</name>
</gene>
<dbReference type="Proteomes" id="UP000265520">
    <property type="component" value="Unassembled WGS sequence"/>
</dbReference>
<comment type="caution">
    <text evidence="1">The sequence shown here is derived from an EMBL/GenBank/DDBJ whole genome shotgun (WGS) entry which is preliminary data.</text>
</comment>
<dbReference type="EMBL" id="LXQA010000294">
    <property type="protein sequence ID" value="MCH79697.1"/>
    <property type="molecule type" value="Genomic_DNA"/>
</dbReference>
<keyword evidence="2" id="KW-1185">Reference proteome</keyword>
<sequence length="208" mass="23744">MKLSSWKANQLSFTGRVTLAKSVIEAIPIYPMMTNIIPKACLAEIPKMQRRFIWDDNENTRRYHAVGWDMLTRPKSIGGLGLRRLEVMWGKYKRAADNDGVVARISNSHLWKAIAKLWPKLDELSVWSIGNGSSVDICHDLWKMELEYIESNDWLPPHFINKIAALPPPSVEAGEDTCHCMEDTVGKFKIAEMYKALCGFNDEAYELD</sequence>
<name>A0A392LXK8_9FABA</name>
<protein>
    <submittedName>
        <fullName evidence="1">Putative ribonuclease H protein</fullName>
    </submittedName>
</protein>